<gene>
    <name evidence="8" type="ORF">ACFPXP_17675</name>
</gene>
<reference evidence="9" key="1">
    <citation type="journal article" date="2019" name="Int. J. Syst. Evol. Microbiol.">
        <title>The Global Catalogue of Microorganisms (GCM) 10K type strain sequencing project: providing services to taxonomists for standard genome sequencing and annotation.</title>
        <authorList>
            <consortium name="The Broad Institute Genomics Platform"/>
            <consortium name="The Broad Institute Genome Sequencing Center for Infectious Disease"/>
            <person name="Wu L."/>
            <person name="Ma J."/>
        </authorList>
    </citation>
    <scope>NUCLEOTIDE SEQUENCE [LARGE SCALE GENOMIC DNA]</scope>
    <source>
        <strain evidence="9">CCM 8749</strain>
    </source>
</reference>
<keyword evidence="3" id="KW-1005">Bacterial flagellum biogenesis</keyword>
<evidence type="ECO:0000256" key="1">
    <source>
        <dbReference type="ARBA" id="ARBA00004514"/>
    </source>
</evidence>
<protein>
    <recommendedName>
        <fullName evidence="7">Flagellar protein FliT</fullName>
    </recommendedName>
</protein>
<evidence type="ECO:0000256" key="4">
    <source>
        <dbReference type="ARBA" id="ARBA00023186"/>
    </source>
</evidence>
<dbReference type="EMBL" id="JBHSQV010000178">
    <property type="protein sequence ID" value="MFC5988235.1"/>
    <property type="molecule type" value="Genomic_DNA"/>
</dbReference>
<comment type="caution">
    <text evidence="8">The sequence shown here is derived from an EMBL/GenBank/DDBJ whole genome shotgun (WGS) entry which is preliminary data.</text>
</comment>
<keyword evidence="9" id="KW-1185">Reference proteome</keyword>
<comment type="subcellular location">
    <subcellularLocation>
        <location evidence="1">Cytoplasm</location>
        <location evidence="1">Cytosol</location>
    </subcellularLocation>
</comment>
<dbReference type="Proteomes" id="UP001596250">
    <property type="component" value="Unassembled WGS sequence"/>
</dbReference>
<proteinExistence type="inferred from homology"/>
<dbReference type="Pfam" id="PF05400">
    <property type="entry name" value="FliT"/>
    <property type="match status" value="1"/>
</dbReference>
<dbReference type="InterPro" id="IPR008622">
    <property type="entry name" value="FliT"/>
</dbReference>
<evidence type="ECO:0000256" key="6">
    <source>
        <dbReference type="ARBA" id="ARBA00093785"/>
    </source>
</evidence>
<keyword evidence="2" id="KW-0963">Cytoplasm</keyword>
<dbReference type="RefSeq" id="WP_379895695.1">
    <property type="nucleotide sequence ID" value="NZ_CBCSCT010000017.1"/>
</dbReference>
<evidence type="ECO:0000256" key="3">
    <source>
        <dbReference type="ARBA" id="ARBA00022795"/>
    </source>
</evidence>
<comment type="similarity">
    <text evidence="6">Belongs to the bacillales FliT family.</text>
</comment>
<evidence type="ECO:0000313" key="9">
    <source>
        <dbReference type="Proteomes" id="UP001596250"/>
    </source>
</evidence>
<evidence type="ECO:0000256" key="5">
    <source>
        <dbReference type="ARBA" id="ARBA00093765"/>
    </source>
</evidence>
<evidence type="ECO:0000256" key="2">
    <source>
        <dbReference type="ARBA" id="ARBA00022490"/>
    </source>
</evidence>
<evidence type="ECO:0000256" key="7">
    <source>
        <dbReference type="ARBA" id="ARBA00093797"/>
    </source>
</evidence>
<keyword evidence="4" id="KW-0143">Chaperone</keyword>
<accession>A0ABW1IT08</accession>
<name>A0ABW1IT08_9BACL</name>
<comment type="function">
    <text evidence="5">May act as an export chaperone for the filament capping protein FliD.</text>
</comment>
<evidence type="ECO:0000313" key="8">
    <source>
        <dbReference type="EMBL" id="MFC5988235.1"/>
    </source>
</evidence>
<sequence>MDEWIERLEALTSNVLNELDKMEAQDFEYYVNQRQSLIDEMKKISIDSSQKEVYSDRVKKLLSYDEQILNQMHLKLLEAKQGLNKLRTAKTQRNVYESNYSSESFFFDRKK</sequence>
<organism evidence="8 9">
    <name type="scientific">Marinicrinis lubricantis</name>
    <dbReference type="NCBI Taxonomy" id="2086470"/>
    <lineage>
        <taxon>Bacteria</taxon>
        <taxon>Bacillati</taxon>
        <taxon>Bacillota</taxon>
        <taxon>Bacilli</taxon>
        <taxon>Bacillales</taxon>
        <taxon>Paenibacillaceae</taxon>
    </lineage>
</organism>